<name>W2URH3_9FLAO</name>
<evidence type="ECO:0000256" key="2">
    <source>
        <dbReference type="ARBA" id="ARBA00001947"/>
    </source>
</evidence>
<dbReference type="AlphaFoldDB" id="W2URH3"/>
<evidence type="ECO:0000256" key="8">
    <source>
        <dbReference type="ARBA" id="ARBA00023285"/>
    </source>
</evidence>
<keyword evidence="6" id="KW-0862">Zinc</keyword>
<dbReference type="NCBIfam" id="TIGR01893">
    <property type="entry name" value="aa-his-dipept"/>
    <property type="match status" value="1"/>
</dbReference>
<dbReference type="GO" id="GO:0005829">
    <property type="term" value="C:cytosol"/>
    <property type="evidence" value="ECO:0007669"/>
    <property type="project" value="TreeGrafter"/>
</dbReference>
<evidence type="ECO:0000256" key="15">
    <source>
        <dbReference type="ARBA" id="ARBA00076004"/>
    </source>
</evidence>
<proteinExistence type="inferred from homology"/>
<dbReference type="Proteomes" id="UP000018850">
    <property type="component" value="Unassembled WGS sequence"/>
</dbReference>
<gene>
    <name evidence="19" type="ORF">P278_18030</name>
</gene>
<comment type="cofactor">
    <cofactor evidence="2">
        <name>Zn(2+)</name>
        <dbReference type="ChEBI" id="CHEBI:29105"/>
    </cofactor>
</comment>
<dbReference type="Pfam" id="PF07687">
    <property type="entry name" value="M20_dimer"/>
    <property type="match status" value="1"/>
</dbReference>
<keyword evidence="4" id="KW-0479">Metal-binding</keyword>
<dbReference type="PANTHER" id="PTHR43501">
    <property type="entry name" value="CYTOSOL NON-SPECIFIC DIPEPTIDASE"/>
    <property type="match status" value="1"/>
</dbReference>
<keyword evidence="7" id="KW-0482">Metalloprotease</keyword>
<evidence type="ECO:0000256" key="3">
    <source>
        <dbReference type="ARBA" id="ARBA00022670"/>
    </source>
</evidence>
<dbReference type="GO" id="GO:0070573">
    <property type="term" value="F:metallodipeptidase activity"/>
    <property type="evidence" value="ECO:0007669"/>
    <property type="project" value="TreeGrafter"/>
</dbReference>
<dbReference type="eggNOG" id="COG2195">
    <property type="taxonomic scope" value="Bacteria"/>
</dbReference>
<dbReference type="EMBL" id="AYXY01000019">
    <property type="protein sequence ID" value="ETN96081.1"/>
    <property type="molecule type" value="Genomic_DNA"/>
</dbReference>
<dbReference type="CDD" id="cd03890">
    <property type="entry name" value="M20_pepD"/>
    <property type="match status" value="1"/>
</dbReference>
<evidence type="ECO:0000256" key="12">
    <source>
        <dbReference type="ARBA" id="ARBA00061423"/>
    </source>
</evidence>
<organism evidence="19 20">
    <name type="scientific">Zhouia amylolytica AD3</name>
    <dbReference type="NCBI Taxonomy" id="1286632"/>
    <lineage>
        <taxon>Bacteria</taxon>
        <taxon>Pseudomonadati</taxon>
        <taxon>Bacteroidota</taxon>
        <taxon>Flavobacteriia</taxon>
        <taxon>Flavobacteriales</taxon>
        <taxon>Flavobacteriaceae</taxon>
        <taxon>Zhouia</taxon>
    </lineage>
</organism>
<dbReference type="GO" id="GO:0006508">
    <property type="term" value="P:proteolysis"/>
    <property type="evidence" value="ECO:0007669"/>
    <property type="project" value="UniProtKB-KW"/>
</dbReference>
<evidence type="ECO:0000256" key="6">
    <source>
        <dbReference type="ARBA" id="ARBA00022833"/>
    </source>
</evidence>
<comment type="catalytic activity">
    <reaction evidence="9">
        <text>Hydrolysis of dipeptides, preferentially hydrophobic dipeptides including prolyl amino acids.</text>
        <dbReference type="EC" id="3.4.13.18"/>
    </reaction>
</comment>
<dbReference type="EC" id="3.4.13.18" evidence="10"/>
<dbReference type="PANTHER" id="PTHR43501:SF1">
    <property type="entry name" value="CYTOSOL NON-SPECIFIC DIPEPTIDASE"/>
    <property type="match status" value="1"/>
</dbReference>
<keyword evidence="8" id="KW-0170">Cobalt</keyword>
<comment type="similarity">
    <text evidence="12">Belongs to the peptidase M20C family.</text>
</comment>
<reference evidence="20" key="1">
    <citation type="submission" date="2013-11" db="EMBL/GenBank/DDBJ databases">
        <title>Draft genome sequence from a member of Zhouia, isolated tidal flat.</title>
        <authorList>
            <person name="Jin H."/>
            <person name="Jeon C.O."/>
        </authorList>
    </citation>
    <scope>NUCLEOTIDE SEQUENCE [LARGE SCALE GENOMIC DNA]</scope>
    <source>
        <strain evidence="20">AD3</strain>
    </source>
</reference>
<dbReference type="SUPFAM" id="SSF53187">
    <property type="entry name" value="Zn-dependent exopeptidases"/>
    <property type="match status" value="1"/>
</dbReference>
<dbReference type="Pfam" id="PF01546">
    <property type="entry name" value="Peptidase_M20"/>
    <property type="match status" value="1"/>
</dbReference>
<evidence type="ECO:0000256" key="17">
    <source>
        <dbReference type="ARBA" id="ARBA00078074"/>
    </source>
</evidence>
<sequence>MVTFVAIKNTKNMSKEIRTLAPQSVWNCFADLNAVPRASKKEEEVIAFMMDFGHKLGLETLKDEVGNVIIRKPATSGMGDRTPIVMQSHLDMVHQKNAGTNFDFNTQGIDMYIDGEWVKAKGTTLGADNGMGVAAIMAILQSNDIPHPALEALFTIDEETGMTGAMGLKGGVLKGEILLNLDTEEDDEIDIGCAGGVDITASRTYNEEPVPEGTIAYQLLIKGLQGGHSGMDIHKGLGNANKIMNRMLFAGFENYGLRVAEINGGGLRNAIPRESTATVVIDKVHQEAFEYEFNQLAEVVKSELKTMEPDLSITAQPTNIPSKVMSLGVQEGVINAIYAAHNGVYRMSADMDDLVETSNNLARVTIKDGKVEVMCLTRSSVESSKEDLANTLRATFELAGFEVLLSGAYPGWTPNVNSPILEVLKEKYAKLFNEEPEVVACHAGLECGILGQNYPDMDMISYGPTIRGAHSPDERVNIASVQKFWKFTLEILKDIPKK</sequence>
<evidence type="ECO:0000256" key="14">
    <source>
        <dbReference type="ARBA" id="ARBA00075285"/>
    </source>
</evidence>
<dbReference type="InterPro" id="IPR011650">
    <property type="entry name" value="Peptidase_M20_dimer"/>
</dbReference>
<evidence type="ECO:0000256" key="10">
    <source>
        <dbReference type="ARBA" id="ARBA00038976"/>
    </source>
</evidence>
<keyword evidence="5" id="KW-0378">Hydrolase</keyword>
<comment type="cofactor">
    <cofactor evidence="1">
        <name>Co(2+)</name>
        <dbReference type="ChEBI" id="CHEBI:48828"/>
    </cofactor>
</comment>
<comment type="caution">
    <text evidence="19">The sequence shown here is derived from an EMBL/GenBank/DDBJ whole genome shotgun (WGS) entry which is preliminary data.</text>
</comment>
<dbReference type="InterPro" id="IPR002933">
    <property type="entry name" value="Peptidase_M20"/>
</dbReference>
<dbReference type="InterPro" id="IPR001160">
    <property type="entry name" value="Peptidase_M20C"/>
</dbReference>
<dbReference type="PATRIC" id="fig|1286632.3.peg.1792"/>
<evidence type="ECO:0000256" key="4">
    <source>
        <dbReference type="ARBA" id="ARBA00022723"/>
    </source>
</evidence>
<reference evidence="19 20" key="2">
    <citation type="journal article" date="2016" name="Genome Announc.">
        <title>Draft Genome Sequence of Zhouia amylolytica AD3, Isolated from Tidal Flat Sediment.</title>
        <authorList>
            <person name="Jia B."/>
            <person name="Jin H.M."/>
            <person name="Lee H.J."/>
            <person name="Jeon C.O."/>
        </authorList>
    </citation>
    <scope>NUCLEOTIDE SEQUENCE [LARGE SCALE GENOMIC DNA]</scope>
    <source>
        <strain evidence="19 20">AD3</strain>
    </source>
</reference>
<dbReference type="STRING" id="376730.SAMN04487906_0556"/>
<dbReference type="PRINTS" id="PR00934">
    <property type="entry name" value="XHISDIPTASE"/>
</dbReference>
<evidence type="ECO:0000313" key="19">
    <source>
        <dbReference type="EMBL" id="ETN96081.1"/>
    </source>
</evidence>
<dbReference type="PIRSF" id="PIRSF016599">
    <property type="entry name" value="Xaa-His_dipept"/>
    <property type="match status" value="1"/>
</dbReference>
<dbReference type="Gene3D" id="3.40.630.10">
    <property type="entry name" value="Zn peptidases"/>
    <property type="match status" value="2"/>
</dbReference>
<feature type="domain" description="Peptidase M20 dimerisation" evidence="18">
    <location>
        <begin position="222"/>
        <end position="306"/>
    </location>
</feature>
<evidence type="ECO:0000256" key="5">
    <source>
        <dbReference type="ARBA" id="ARBA00022801"/>
    </source>
</evidence>
<dbReference type="FunFam" id="3.40.630.10:FF:000015">
    <property type="entry name" value="Aminoacyl-histidine dipeptidase PepD"/>
    <property type="match status" value="1"/>
</dbReference>
<evidence type="ECO:0000256" key="9">
    <source>
        <dbReference type="ARBA" id="ARBA00036421"/>
    </source>
</evidence>
<evidence type="ECO:0000313" key="20">
    <source>
        <dbReference type="Proteomes" id="UP000018850"/>
    </source>
</evidence>
<evidence type="ECO:0000259" key="18">
    <source>
        <dbReference type="Pfam" id="PF07687"/>
    </source>
</evidence>
<evidence type="ECO:0000256" key="16">
    <source>
        <dbReference type="ARBA" id="ARBA00077688"/>
    </source>
</evidence>
<evidence type="ECO:0000256" key="11">
    <source>
        <dbReference type="ARBA" id="ARBA00044252"/>
    </source>
</evidence>
<evidence type="ECO:0000256" key="1">
    <source>
        <dbReference type="ARBA" id="ARBA00001941"/>
    </source>
</evidence>
<dbReference type="GO" id="GO:0046872">
    <property type="term" value="F:metal ion binding"/>
    <property type="evidence" value="ECO:0007669"/>
    <property type="project" value="UniProtKB-KW"/>
</dbReference>
<protein>
    <recommendedName>
        <fullName evidence="13">Cytosol non-specific dipeptidase</fullName>
        <ecNumber evidence="10">3.4.13.18</ecNumber>
    </recommendedName>
    <alternativeName>
        <fullName evidence="16">Aminoacyl-histidine dipeptidase</fullName>
    </alternativeName>
    <alternativeName>
        <fullName evidence="15">Beta-alanyl-histidine dipeptidase</fullName>
    </alternativeName>
    <alternativeName>
        <fullName evidence="14">Carnosinase</fullName>
    </alternativeName>
    <alternativeName>
        <fullName evidence="11">Peptidase D</fullName>
    </alternativeName>
    <alternativeName>
        <fullName evidence="17">Xaa-His dipeptidase</fullName>
    </alternativeName>
</protein>
<dbReference type="FunFam" id="3.40.630.10:FF:000018">
    <property type="entry name" value="Aminoacyl-histidine dipeptidase PepD"/>
    <property type="match status" value="1"/>
</dbReference>
<keyword evidence="3" id="KW-0645">Protease</keyword>
<evidence type="ECO:0000256" key="13">
    <source>
        <dbReference type="ARBA" id="ARBA00071271"/>
    </source>
</evidence>
<keyword evidence="20" id="KW-1185">Reference proteome</keyword>
<accession>W2URH3</accession>
<evidence type="ECO:0000256" key="7">
    <source>
        <dbReference type="ARBA" id="ARBA00023049"/>
    </source>
</evidence>